<evidence type="ECO:0000313" key="2">
    <source>
        <dbReference type="EMBL" id="KAF0312789.1"/>
    </source>
</evidence>
<feature type="coiled-coil region" evidence="1">
    <location>
        <begin position="287"/>
        <end position="314"/>
    </location>
</feature>
<evidence type="ECO:0000313" key="3">
    <source>
        <dbReference type="Proteomes" id="UP000440578"/>
    </source>
</evidence>
<dbReference type="InterPro" id="IPR026619">
    <property type="entry name" value="CEP95"/>
</dbReference>
<dbReference type="AlphaFoldDB" id="A0A6A4X5J8"/>
<name>A0A6A4X5J8_AMPAM</name>
<organism evidence="2 3">
    <name type="scientific">Amphibalanus amphitrite</name>
    <name type="common">Striped barnacle</name>
    <name type="synonym">Balanus amphitrite</name>
    <dbReference type="NCBI Taxonomy" id="1232801"/>
    <lineage>
        <taxon>Eukaryota</taxon>
        <taxon>Metazoa</taxon>
        <taxon>Ecdysozoa</taxon>
        <taxon>Arthropoda</taxon>
        <taxon>Crustacea</taxon>
        <taxon>Multicrustacea</taxon>
        <taxon>Cirripedia</taxon>
        <taxon>Thoracica</taxon>
        <taxon>Thoracicalcarea</taxon>
        <taxon>Balanomorpha</taxon>
        <taxon>Balanoidea</taxon>
        <taxon>Balanidae</taxon>
        <taxon>Amphibalaninae</taxon>
        <taxon>Amphibalanus</taxon>
    </lineage>
</organism>
<reference evidence="2 3" key="1">
    <citation type="submission" date="2019-07" db="EMBL/GenBank/DDBJ databases">
        <title>Draft genome assembly of a fouling barnacle, Amphibalanus amphitrite (Darwin, 1854): The first reference genome for Thecostraca.</title>
        <authorList>
            <person name="Kim W."/>
        </authorList>
    </citation>
    <scope>NUCLEOTIDE SEQUENCE [LARGE SCALE GENOMIC DNA]</scope>
    <source>
        <strain evidence="2">SNU_AA5</strain>
        <tissue evidence="2">Soma without cirri and trophi</tissue>
    </source>
</reference>
<evidence type="ECO:0000256" key="1">
    <source>
        <dbReference type="SAM" id="Coils"/>
    </source>
</evidence>
<gene>
    <name evidence="2" type="primary">CEP95_0</name>
    <name evidence="2" type="ORF">FJT64_016546</name>
</gene>
<protein>
    <submittedName>
        <fullName evidence="2">Centrosomal protein</fullName>
    </submittedName>
</protein>
<dbReference type="GO" id="GO:0000922">
    <property type="term" value="C:spindle pole"/>
    <property type="evidence" value="ECO:0007669"/>
    <property type="project" value="InterPro"/>
</dbReference>
<dbReference type="PANTHER" id="PTHR22545">
    <property type="entry name" value="CENTROSOMAL PROTEIN OF 95 KDA"/>
    <property type="match status" value="1"/>
</dbReference>
<dbReference type="OrthoDB" id="6431608at2759"/>
<accession>A0A6A4X5J8</accession>
<dbReference type="EMBL" id="VIIS01000136">
    <property type="protein sequence ID" value="KAF0312789.1"/>
    <property type="molecule type" value="Genomic_DNA"/>
</dbReference>
<dbReference type="PANTHER" id="PTHR22545:SF0">
    <property type="entry name" value="CENTROSOMAL PROTEIN OF 95 KDA"/>
    <property type="match status" value="1"/>
</dbReference>
<keyword evidence="3" id="KW-1185">Reference proteome</keyword>
<dbReference type="Proteomes" id="UP000440578">
    <property type="component" value="Unassembled WGS sequence"/>
</dbReference>
<dbReference type="GO" id="GO:0005813">
    <property type="term" value="C:centrosome"/>
    <property type="evidence" value="ECO:0007669"/>
    <property type="project" value="InterPro"/>
</dbReference>
<proteinExistence type="predicted"/>
<keyword evidence="1" id="KW-0175">Coiled coil</keyword>
<comment type="caution">
    <text evidence="2">The sequence shown here is derived from an EMBL/GenBank/DDBJ whole genome shotgun (WGS) entry which is preliminary data.</text>
</comment>
<sequence>MIKMQLSMMSSWNIHESGGERAVTRTTREQAGDKLCKETVQREVRRKVRSAPTPNSRLMSFLSKQSSRRSICSDGVLRWLESQADETYLKVEGEGKEGGRDLPQGGGRGQDVFEFLRREFPYVRVSEETKRKLLTQYRQQMRYIMHLVEPTETRHYKLKRQDVLQRQALLTDIIRQQREHDQRFRRLRTARLQAIKRRNAPRDAKISCLRAQRFVDSFKQQFESRSALNRSREELLMKAVFEEMLEIQRHRLRSVRAFEKRAIREFYGQDGYTAELNRMHQFYEANFRDLAQMLSREKNDLALAEKEQTKLADRIKREFRDYMEADVRSLNDKVVTSWQPQYRELDADKIRSDLYEANWKFCVT</sequence>